<dbReference type="InterPro" id="IPR001387">
    <property type="entry name" value="Cro/C1-type_HTH"/>
</dbReference>
<dbReference type="Pfam" id="PF13464">
    <property type="entry name" value="RodZ_C"/>
    <property type="match status" value="1"/>
</dbReference>
<keyword evidence="2" id="KW-0472">Membrane</keyword>
<feature type="compositionally biased region" description="Polar residues" evidence="1">
    <location>
        <begin position="1"/>
        <end position="10"/>
    </location>
</feature>
<evidence type="ECO:0000256" key="1">
    <source>
        <dbReference type="SAM" id="MobiDB-lite"/>
    </source>
</evidence>
<keyword evidence="2" id="KW-0812">Transmembrane</keyword>
<feature type="region of interest" description="Disordered" evidence="1">
    <location>
        <begin position="1"/>
        <end position="44"/>
    </location>
</feature>
<evidence type="ECO:0000256" key="2">
    <source>
        <dbReference type="SAM" id="Phobius"/>
    </source>
</evidence>
<evidence type="ECO:0000313" key="5">
    <source>
        <dbReference type="Proteomes" id="UP000198607"/>
    </source>
</evidence>
<dbReference type="Gene3D" id="1.10.260.40">
    <property type="entry name" value="lambda repressor-like DNA-binding domains"/>
    <property type="match status" value="1"/>
</dbReference>
<dbReference type="CDD" id="cd00093">
    <property type="entry name" value="HTH_XRE"/>
    <property type="match status" value="1"/>
</dbReference>
<evidence type="ECO:0000259" key="3">
    <source>
        <dbReference type="SMART" id="SM00530"/>
    </source>
</evidence>
<sequence length="333" mass="35065">MNAESDSPQVKTEAVEPEQDSSPGVETVVEEATQDAAPEPSVGQRLRTAREARGMTVVDVAGRLKLSQHQVEDLESDDWNRLKCTTITRGFVRNYARLVELNAAELMAALDRIAKPQSKELSVPTSINVKVPSEHGVERRDYVRVVSGLLVLVVAILVYFFLPSDFMQSTYLAVKERFGGSQSEAPAVAEPERKAAEPAAEPAMAAPSASTETAPATPAAAPGATAPVAVAPTQTAVAAPAVSVAPPPAKASSATGGVKLVFAKPSWVEIKDGSGQVIFSQLSPAGAQREISGQLPFSLIVGNAAGVTLEYKGKPVDLSSRRSKDDVARITLE</sequence>
<dbReference type="InterPro" id="IPR050400">
    <property type="entry name" value="Bact_Cytoskel_RodZ"/>
</dbReference>
<protein>
    <submittedName>
        <fullName evidence="4">Cytoskeleton protein RodZ</fullName>
    </submittedName>
</protein>
<dbReference type="PANTHER" id="PTHR34475:SF1">
    <property type="entry name" value="CYTOSKELETON PROTEIN RODZ"/>
    <property type="match status" value="1"/>
</dbReference>
<keyword evidence="2" id="KW-1133">Transmembrane helix</keyword>
<feature type="region of interest" description="Disordered" evidence="1">
    <location>
        <begin position="183"/>
        <end position="223"/>
    </location>
</feature>
<dbReference type="InterPro" id="IPR025194">
    <property type="entry name" value="RodZ-like_C"/>
</dbReference>
<proteinExistence type="predicted"/>
<dbReference type="InterPro" id="IPR010982">
    <property type="entry name" value="Lambda_DNA-bd_dom_sf"/>
</dbReference>
<dbReference type="OrthoDB" id="8561330at2"/>
<dbReference type="Pfam" id="PF13413">
    <property type="entry name" value="HTH_25"/>
    <property type="match status" value="1"/>
</dbReference>
<gene>
    <name evidence="4" type="ORF">SAMN05660652_03905</name>
</gene>
<dbReference type="EMBL" id="FNCY01000026">
    <property type="protein sequence ID" value="SDI70555.1"/>
    <property type="molecule type" value="Genomic_DNA"/>
</dbReference>
<keyword evidence="5" id="KW-1185">Reference proteome</keyword>
<dbReference type="AlphaFoldDB" id="A0A1G8MRW3"/>
<dbReference type="PANTHER" id="PTHR34475">
    <property type="match status" value="1"/>
</dbReference>
<name>A0A1G8MRW3_9RHOO</name>
<organism evidence="4 5">
    <name type="scientific">Propionivibrio dicarboxylicus</name>
    <dbReference type="NCBI Taxonomy" id="83767"/>
    <lineage>
        <taxon>Bacteria</taxon>
        <taxon>Pseudomonadati</taxon>
        <taxon>Pseudomonadota</taxon>
        <taxon>Betaproteobacteria</taxon>
        <taxon>Rhodocyclales</taxon>
        <taxon>Rhodocyclaceae</taxon>
        <taxon>Propionivibrio</taxon>
    </lineage>
</organism>
<dbReference type="SUPFAM" id="SSF47413">
    <property type="entry name" value="lambda repressor-like DNA-binding domains"/>
    <property type="match status" value="1"/>
</dbReference>
<dbReference type="Proteomes" id="UP000198607">
    <property type="component" value="Unassembled WGS sequence"/>
</dbReference>
<feature type="domain" description="HTH cro/C1-type" evidence="3">
    <location>
        <begin position="45"/>
        <end position="106"/>
    </location>
</feature>
<dbReference type="SMART" id="SM00530">
    <property type="entry name" value="HTH_XRE"/>
    <property type="match status" value="1"/>
</dbReference>
<feature type="transmembrane region" description="Helical" evidence="2">
    <location>
        <begin position="142"/>
        <end position="162"/>
    </location>
</feature>
<dbReference type="GO" id="GO:0003677">
    <property type="term" value="F:DNA binding"/>
    <property type="evidence" value="ECO:0007669"/>
    <property type="project" value="InterPro"/>
</dbReference>
<reference evidence="4 5" key="1">
    <citation type="submission" date="2016-10" db="EMBL/GenBank/DDBJ databases">
        <authorList>
            <person name="de Groot N.N."/>
        </authorList>
    </citation>
    <scope>NUCLEOTIDE SEQUENCE [LARGE SCALE GENOMIC DNA]</scope>
    <source>
        <strain evidence="4 5">DSM 5885</strain>
    </source>
</reference>
<dbReference type="STRING" id="83767.SAMN05660652_03905"/>
<accession>A0A1G8MRW3</accession>
<evidence type="ECO:0000313" key="4">
    <source>
        <dbReference type="EMBL" id="SDI70555.1"/>
    </source>
</evidence>
<dbReference type="RefSeq" id="WP_091940302.1">
    <property type="nucleotide sequence ID" value="NZ_FNCY01000026.1"/>
</dbReference>
<feature type="compositionally biased region" description="Low complexity" evidence="1">
    <location>
        <begin position="197"/>
        <end position="223"/>
    </location>
</feature>